<organism evidence="1 2">
    <name type="scientific">Pleurotus cornucopiae</name>
    <name type="common">Cornucopia mushroom</name>
    <dbReference type="NCBI Taxonomy" id="5321"/>
    <lineage>
        <taxon>Eukaryota</taxon>
        <taxon>Fungi</taxon>
        <taxon>Dikarya</taxon>
        <taxon>Basidiomycota</taxon>
        <taxon>Agaricomycotina</taxon>
        <taxon>Agaricomycetes</taxon>
        <taxon>Agaricomycetidae</taxon>
        <taxon>Agaricales</taxon>
        <taxon>Pleurotineae</taxon>
        <taxon>Pleurotaceae</taxon>
        <taxon>Pleurotus</taxon>
    </lineage>
</organism>
<name>A0ACB7J125_PLECO</name>
<reference evidence="1 2" key="1">
    <citation type="journal article" date="2021" name="Appl. Environ. Microbiol.">
        <title>Genetic linkage and physical mapping for an oyster mushroom Pleurotus cornucopiae and QTL analysis for the trait cap color.</title>
        <authorList>
            <person name="Zhang Y."/>
            <person name="Gao W."/>
            <person name="Sonnenberg A."/>
            <person name="Chen Q."/>
            <person name="Zhang J."/>
            <person name="Huang C."/>
        </authorList>
    </citation>
    <scope>NUCLEOTIDE SEQUENCE [LARGE SCALE GENOMIC DNA]</scope>
    <source>
        <strain evidence="1">CCMSSC00406</strain>
    </source>
</reference>
<dbReference type="Proteomes" id="UP000824881">
    <property type="component" value="Unassembled WGS sequence"/>
</dbReference>
<evidence type="ECO:0000313" key="2">
    <source>
        <dbReference type="Proteomes" id="UP000824881"/>
    </source>
</evidence>
<dbReference type="EMBL" id="WQMT02000005">
    <property type="protein sequence ID" value="KAG9222891.1"/>
    <property type="molecule type" value="Genomic_DNA"/>
</dbReference>
<evidence type="ECO:0000313" key="1">
    <source>
        <dbReference type="EMBL" id="KAG9222891.1"/>
    </source>
</evidence>
<proteinExistence type="predicted"/>
<protein>
    <submittedName>
        <fullName evidence="1">Uncharacterized protein</fullName>
    </submittedName>
</protein>
<comment type="caution">
    <text evidence="1">The sequence shown here is derived from an EMBL/GenBank/DDBJ whole genome shotgun (WGS) entry which is preliminary data.</text>
</comment>
<sequence>MSFIRLAARSAVLPRRALTASLSRPQHVFRMRFSDAAPAGSAIPRPDIESRILELLKGFDKVDPSKLSSTASFSKDLGLDSLDSVEVVMAVEEEFSIEIPDQEADEIQTVQQAIDYIAKTPEDRTLDVEYFHEPVTSLALRRSGGLACTAAQGFATLDGKSRLSYLSKPLPDGFLPFVRFNDGGCDSRGRYFAGTIESKDPDIPGQLFRYDPSDGSCVAVDEGPFTDSNGLGWSPDEKTLYFTDSLVNRIYAYDFDSEDGSISNRRTFVDAMAQGYPQGTFADGLCLDKDGFVWSARWGGCRVVRYSPDGTPDLEVEFPSALNITACCFGGPNNDQLFVTSAHCGANGGDASRQESYPDSGHLFVVDFCGEFEGRARYEFSG</sequence>
<gene>
    <name evidence="1" type="ORF">CCMSSC00406_0000420</name>
</gene>
<keyword evidence="2" id="KW-1185">Reference proteome</keyword>
<accession>A0ACB7J125</accession>